<keyword evidence="3" id="KW-0238">DNA-binding</keyword>
<accession>A0A0R1XBL2</accession>
<proteinExistence type="inferred from homology"/>
<feature type="domain" description="Cas12f1-like TNB" evidence="7">
    <location>
        <begin position="324"/>
        <end position="391"/>
    </location>
</feature>
<dbReference type="OrthoDB" id="4278026at2"/>
<protein>
    <submittedName>
        <fullName evidence="8">Transposase ISLasa12, IS607 family protein</fullName>
    </submittedName>
</protein>
<dbReference type="Proteomes" id="UP000050949">
    <property type="component" value="Unassembled WGS sequence"/>
</dbReference>
<evidence type="ECO:0000256" key="2">
    <source>
        <dbReference type="ARBA" id="ARBA00022578"/>
    </source>
</evidence>
<dbReference type="InterPro" id="IPR010095">
    <property type="entry name" value="Cas12f1-like_TNB"/>
</dbReference>
<evidence type="ECO:0000259" key="6">
    <source>
        <dbReference type="Pfam" id="PF01385"/>
    </source>
</evidence>
<comment type="similarity">
    <text evidence="1">In the C-terminal section; belongs to the transposase 35 family.</text>
</comment>
<evidence type="ECO:0000313" key="9">
    <source>
        <dbReference type="Proteomes" id="UP000050949"/>
    </source>
</evidence>
<evidence type="ECO:0000256" key="1">
    <source>
        <dbReference type="ARBA" id="ARBA00008761"/>
    </source>
</evidence>
<dbReference type="GO" id="GO:0006310">
    <property type="term" value="P:DNA recombination"/>
    <property type="evidence" value="ECO:0007669"/>
    <property type="project" value="UniProtKB-KW"/>
</dbReference>
<dbReference type="GO" id="GO:0032196">
    <property type="term" value="P:transposition"/>
    <property type="evidence" value="ECO:0007669"/>
    <property type="project" value="UniProtKB-KW"/>
</dbReference>
<evidence type="ECO:0000256" key="4">
    <source>
        <dbReference type="ARBA" id="ARBA00023172"/>
    </source>
</evidence>
<sequence>MQNAQVLKMQIKFAPDDTVGPAAMQETMNHYRDACDLISRHVFDRDFKFSAFYLHSVFYKKLTNKTSTMYLKSQMAQSTTRTVAARYKALDTVQHQKNWGWKNPDTGKWVKERAKDLTDLWYPIRFKRPQVDLVFNRDWSVLDNWAKLSLNTIRGRVIVTPVTTHWEKYLTGAWKFGTAKVIKSGQKWFVHISVTQEVPDVPLESIQRIVGMDRGLINILTAYNDETGETEFISGKKLLNRRRRGKQQRKHLQQKRTSAARQRLKKIGHRENGWVTNMNHQLAKALLDFYGPGTLFPIEKLNDIREALEKSPKDKKYEQVSWPFYQLEQFLLYKAQQYGCIVIKVDAHYTSQRCPKCGTIDKSARNHQLHEYHCKQCGFRTNDDRVAAMNLTELGRRYLAGDKEPSFDSKKQKKANRSGMA</sequence>
<evidence type="ECO:0000259" key="7">
    <source>
        <dbReference type="Pfam" id="PF07282"/>
    </source>
</evidence>
<evidence type="ECO:0000256" key="3">
    <source>
        <dbReference type="ARBA" id="ARBA00023125"/>
    </source>
</evidence>
<keyword evidence="2" id="KW-0815">Transposition</keyword>
<feature type="region of interest" description="Disordered" evidence="5">
    <location>
        <begin position="402"/>
        <end position="421"/>
    </location>
</feature>
<dbReference type="PATRIC" id="fig|1122147.4.peg.2557"/>
<dbReference type="eggNOG" id="COG0675">
    <property type="taxonomic scope" value="Bacteria"/>
</dbReference>
<dbReference type="Pfam" id="PF07282">
    <property type="entry name" value="Cas12f1-like_TNB"/>
    <property type="match status" value="1"/>
</dbReference>
<dbReference type="NCBIfam" id="TIGR01766">
    <property type="entry name" value="IS200/IS605 family accessory protein TnpB-like domain"/>
    <property type="match status" value="1"/>
</dbReference>
<comment type="caution">
    <text evidence="8">The sequence shown here is derived from an EMBL/GenBank/DDBJ whole genome shotgun (WGS) entry which is preliminary data.</text>
</comment>
<keyword evidence="4" id="KW-0233">DNA recombination</keyword>
<evidence type="ECO:0000313" key="8">
    <source>
        <dbReference type="EMBL" id="KRM27559.1"/>
    </source>
</evidence>
<dbReference type="RefSeq" id="WP_027829325.1">
    <property type="nucleotide sequence ID" value="NZ_AUEH01000052.1"/>
</dbReference>
<feature type="domain" description="Probable transposase IS891/IS1136/IS1341" evidence="6">
    <location>
        <begin position="192"/>
        <end position="290"/>
    </location>
</feature>
<name>A0A0R1XBL2_9LACO</name>
<organism evidence="8 9">
    <name type="scientific">Schleiferilactobacillus harbinensis DSM 16991</name>
    <dbReference type="NCBI Taxonomy" id="1122147"/>
    <lineage>
        <taxon>Bacteria</taxon>
        <taxon>Bacillati</taxon>
        <taxon>Bacillota</taxon>
        <taxon>Bacilli</taxon>
        <taxon>Lactobacillales</taxon>
        <taxon>Lactobacillaceae</taxon>
        <taxon>Schleiferilactobacillus</taxon>
    </lineage>
</organism>
<dbReference type="GO" id="GO:0003677">
    <property type="term" value="F:DNA binding"/>
    <property type="evidence" value="ECO:0007669"/>
    <property type="project" value="UniProtKB-KW"/>
</dbReference>
<dbReference type="NCBIfam" id="NF040570">
    <property type="entry name" value="guided_TnpB"/>
    <property type="match status" value="1"/>
</dbReference>
<dbReference type="Pfam" id="PF01385">
    <property type="entry name" value="OrfB_IS605"/>
    <property type="match status" value="1"/>
</dbReference>
<evidence type="ECO:0000256" key="5">
    <source>
        <dbReference type="SAM" id="MobiDB-lite"/>
    </source>
</evidence>
<reference evidence="8 9" key="1">
    <citation type="journal article" date="2015" name="Genome Announc.">
        <title>Expanding the biotechnology potential of lactobacilli through comparative genomics of 213 strains and associated genera.</title>
        <authorList>
            <person name="Sun Z."/>
            <person name="Harris H.M."/>
            <person name="McCann A."/>
            <person name="Guo C."/>
            <person name="Argimon S."/>
            <person name="Zhang W."/>
            <person name="Yang X."/>
            <person name="Jeffery I.B."/>
            <person name="Cooney J.C."/>
            <person name="Kagawa T.F."/>
            <person name="Liu W."/>
            <person name="Song Y."/>
            <person name="Salvetti E."/>
            <person name="Wrobel A."/>
            <person name="Rasinkangas P."/>
            <person name="Parkhill J."/>
            <person name="Rea M.C."/>
            <person name="O'Sullivan O."/>
            <person name="Ritari J."/>
            <person name="Douillard F.P."/>
            <person name="Paul Ross R."/>
            <person name="Yang R."/>
            <person name="Briner A.E."/>
            <person name="Felis G.E."/>
            <person name="de Vos W.M."/>
            <person name="Barrangou R."/>
            <person name="Klaenhammer T.R."/>
            <person name="Caufield P.W."/>
            <person name="Cui Y."/>
            <person name="Zhang H."/>
            <person name="O'Toole P.W."/>
        </authorList>
    </citation>
    <scope>NUCLEOTIDE SEQUENCE [LARGE SCALE GENOMIC DNA]</scope>
    <source>
        <strain evidence="8 9">DSM 16991</strain>
    </source>
</reference>
<feature type="compositionally biased region" description="Basic residues" evidence="5">
    <location>
        <begin position="411"/>
        <end position="421"/>
    </location>
</feature>
<dbReference type="AlphaFoldDB" id="A0A0R1XBL2"/>
<dbReference type="EMBL" id="AZFW01000047">
    <property type="protein sequence ID" value="KRM27559.1"/>
    <property type="molecule type" value="Genomic_DNA"/>
</dbReference>
<dbReference type="InterPro" id="IPR001959">
    <property type="entry name" value="Transposase"/>
</dbReference>
<gene>
    <name evidence="8" type="ORF">FC91_GL002476</name>
</gene>